<sequence length="369" mass="42196">MKETVTLLLNIARKSYLGADFRQAISYASEAKSSAQGRDWLEAQKYLLGCYGELLEKSAVQSIQDELRDFSRSCDNTLKSCAHYLLAQSFAIQGQWPKVKGNIEIALEAALAQGDFDDISYAIFGAARIDANLGQYQKALEGLSKLESILNARPRPDIQISLEILKSYIYKKLGQFDVAARIAWRAYEFAKVEGFHVHIPIILVSLATLEFDRKNFNEVRVYLSLAEKGVLAEKQPALFNYLQAEKLRLDKVLPVSEFDLIVDTHARVIQEKEKGLIDFRNQHTLLDLALLFLRNPQKSFDKSELLSQVWGRSYAPGSDDNLVYVTIKRLRSMIEPDPENPKYILRTRHGYYFDNRHRLHFKNEEQAAV</sequence>
<feature type="domain" description="OmpR/PhoB-type" evidence="3">
    <location>
        <begin position="250"/>
        <end position="355"/>
    </location>
</feature>
<dbReference type="Proteomes" id="UP000075320">
    <property type="component" value="Unassembled WGS sequence"/>
</dbReference>
<feature type="DNA-binding region" description="OmpR/PhoB-type" evidence="2">
    <location>
        <begin position="250"/>
        <end position="355"/>
    </location>
</feature>
<organism evidence="4 5">
    <name type="scientific">Bdellovibrio bacteriovorus</name>
    <dbReference type="NCBI Taxonomy" id="959"/>
    <lineage>
        <taxon>Bacteria</taxon>
        <taxon>Pseudomonadati</taxon>
        <taxon>Bdellovibrionota</taxon>
        <taxon>Bdellovibrionia</taxon>
        <taxon>Bdellovibrionales</taxon>
        <taxon>Pseudobdellovibrionaceae</taxon>
        <taxon>Bdellovibrio</taxon>
    </lineage>
</organism>
<dbReference type="AlphaFoldDB" id="A0A150WFN1"/>
<dbReference type="SUPFAM" id="SSF46894">
    <property type="entry name" value="C-terminal effector domain of the bipartite response regulators"/>
    <property type="match status" value="1"/>
</dbReference>
<comment type="caution">
    <text evidence="4">The sequence shown here is derived from an EMBL/GenBank/DDBJ whole genome shotgun (WGS) entry which is preliminary data.</text>
</comment>
<evidence type="ECO:0000313" key="4">
    <source>
        <dbReference type="EMBL" id="KYG61675.1"/>
    </source>
</evidence>
<protein>
    <recommendedName>
        <fullName evidence="3">OmpR/PhoB-type domain-containing protein</fullName>
    </recommendedName>
</protein>
<dbReference type="InterPro" id="IPR001867">
    <property type="entry name" value="OmpR/PhoB-type_DNA-bd"/>
</dbReference>
<dbReference type="Gene3D" id="1.10.10.10">
    <property type="entry name" value="Winged helix-like DNA-binding domain superfamily/Winged helix DNA-binding domain"/>
    <property type="match status" value="1"/>
</dbReference>
<gene>
    <name evidence="4" type="ORF">AZI86_18445</name>
</gene>
<dbReference type="SUPFAM" id="SSF48452">
    <property type="entry name" value="TPR-like"/>
    <property type="match status" value="1"/>
</dbReference>
<dbReference type="GO" id="GO:0006355">
    <property type="term" value="P:regulation of DNA-templated transcription"/>
    <property type="evidence" value="ECO:0007669"/>
    <property type="project" value="InterPro"/>
</dbReference>
<keyword evidence="1 2" id="KW-0238">DNA-binding</keyword>
<evidence type="ECO:0000313" key="5">
    <source>
        <dbReference type="Proteomes" id="UP000075320"/>
    </source>
</evidence>
<evidence type="ECO:0000256" key="1">
    <source>
        <dbReference type="ARBA" id="ARBA00023125"/>
    </source>
</evidence>
<dbReference type="CDD" id="cd00383">
    <property type="entry name" value="trans_reg_C"/>
    <property type="match status" value="1"/>
</dbReference>
<proteinExistence type="predicted"/>
<dbReference type="SMART" id="SM00862">
    <property type="entry name" value="Trans_reg_C"/>
    <property type="match status" value="1"/>
</dbReference>
<accession>A0A150WFN1</accession>
<dbReference type="EMBL" id="LUKE01000006">
    <property type="protein sequence ID" value="KYG61675.1"/>
    <property type="molecule type" value="Genomic_DNA"/>
</dbReference>
<dbReference type="InterPro" id="IPR036388">
    <property type="entry name" value="WH-like_DNA-bd_sf"/>
</dbReference>
<name>A0A150WFN1_BDEBC</name>
<dbReference type="GO" id="GO:0003677">
    <property type="term" value="F:DNA binding"/>
    <property type="evidence" value="ECO:0007669"/>
    <property type="project" value="UniProtKB-UniRule"/>
</dbReference>
<dbReference type="OrthoDB" id="5297248at2"/>
<evidence type="ECO:0000259" key="3">
    <source>
        <dbReference type="PROSITE" id="PS51755"/>
    </source>
</evidence>
<reference evidence="4 5" key="1">
    <citation type="submission" date="2016-03" db="EMBL/GenBank/DDBJ databases">
        <authorList>
            <person name="Ploux O."/>
        </authorList>
    </citation>
    <scope>NUCLEOTIDE SEQUENCE [LARGE SCALE GENOMIC DNA]</scope>
    <source>
        <strain evidence="4 5">R0</strain>
    </source>
</reference>
<dbReference type="RefSeq" id="WP_061836757.1">
    <property type="nucleotide sequence ID" value="NZ_LUKE01000006.1"/>
</dbReference>
<dbReference type="Pfam" id="PF00486">
    <property type="entry name" value="Trans_reg_C"/>
    <property type="match status" value="1"/>
</dbReference>
<dbReference type="InterPro" id="IPR011990">
    <property type="entry name" value="TPR-like_helical_dom_sf"/>
</dbReference>
<dbReference type="InterPro" id="IPR016032">
    <property type="entry name" value="Sig_transdc_resp-reg_C-effctor"/>
</dbReference>
<keyword evidence="5" id="KW-1185">Reference proteome</keyword>
<evidence type="ECO:0000256" key="2">
    <source>
        <dbReference type="PROSITE-ProRule" id="PRU01091"/>
    </source>
</evidence>
<dbReference type="PROSITE" id="PS51755">
    <property type="entry name" value="OMPR_PHOB"/>
    <property type="match status" value="1"/>
</dbReference>
<dbReference type="GO" id="GO:0000160">
    <property type="term" value="P:phosphorelay signal transduction system"/>
    <property type="evidence" value="ECO:0007669"/>
    <property type="project" value="InterPro"/>
</dbReference>
<dbReference type="Gene3D" id="1.25.40.10">
    <property type="entry name" value="Tetratricopeptide repeat domain"/>
    <property type="match status" value="1"/>
</dbReference>